<feature type="binding site" evidence="12">
    <location>
        <position position="327"/>
    </location>
    <ligand>
        <name>UDP-N-acetyl-alpha-D-glucosamine</name>
        <dbReference type="ChEBI" id="CHEBI:57705"/>
    </ligand>
</feature>
<keyword evidence="8 12" id="KW-0131">Cell cycle</keyword>
<evidence type="ECO:0000256" key="10">
    <source>
        <dbReference type="ARBA" id="ARBA00038367"/>
    </source>
</evidence>
<evidence type="ECO:0000256" key="9">
    <source>
        <dbReference type="ARBA" id="ARBA00023316"/>
    </source>
</evidence>
<dbReference type="AlphaFoldDB" id="A0A9D1XE61"/>
<evidence type="ECO:0000256" key="6">
    <source>
        <dbReference type="ARBA" id="ARBA00022960"/>
    </source>
</evidence>
<dbReference type="GO" id="GO:0008360">
    <property type="term" value="P:regulation of cell shape"/>
    <property type="evidence" value="ECO:0007669"/>
    <property type="project" value="UniProtKB-KW"/>
</dbReference>
<keyword evidence="6 12" id="KW-0133">Cell shape</keyword>
<evidence type="ECO:0000256" key="7">
    <source>
        <dbReference type="ARBA" id="ARBA00022984"/>
    </source>
</evidence>
<comment type="pathway">
    <text evidence="2 12">Cell wall biogenesis; peptidoglycan biosynthesis.</text>
</comment>
<evidence type="ECO:0000256" key="12">
    <source>
        <dbReference type="HAMAP-Rule" id="MF_00111"/>
    </source>
</evidence>
<dbReference type="Pfam" id="PF00275">
    <property type="entry name" value="EPSP_synthase"/>
    <property type="match status" value="1"/>
</dbReference>
<dbReference type="SUPFAM" id="SSF55205">
    <property type="entry name" value="EPT/RTPC-like"/>
    <property type="match status" value="1"/>
</dbReference>
<dbReference type="NCBIfam" id="NF006873">
    <property type="entry name" value="PRK09369.1"/>
    <property type="match status" value="1"/>
</dbReference>
<name>A0A9D1XE61_9FIRM</name>
<dbReference type="EC" id="2.5.1.7" evidence="12"/>
<evidence type="ECO:0000256" key="8">
    <source>
        <dbReference type="ARBA" id="ARBA00023306"/>
    </source>
</evidence>
<comment type="function">
    <text evidence="12">Cell wall formation. Adds enolpyruvyl to UDP-N-acetylglucosamine.</text>
</comment>
<protein>
    <recommendedName>
        <fullName evidence="12">UDP-N-acetylglucosamine 1-carboxyvinyltransferase</fullName>
        <ecNumber evidence="12">2.5.1.7</ecNumber>
    </recommendedName>
    <alternativeName>
        <fullName evidence="12">Enoylpyruvate transferase</fullName>
    </alternativeName>
    <alternativeName>
        <fullName evidence="12">UDP-N-acetylglucosamine enolpyruvyl transferase</fullName>
        <shortName evidence="12">EPT</shortName>
    </alternativeName>
</protein>
<keyword evidence="4 12" id="KW-0132">Cell division</keyword>
<keyword evidence="12" id="KW-0670">Pyruvate</keyword>
<dbReference type="InterPro" id="IPR001986">
    <property type="entry name" value="Enolpyruvate_Tfrase_dom"/>
</dbReference>
<organism evidence="14 15">
    <name type="scientific">Candidatus Fusicatenibacter merdavium</name>
    <dbReference type="NCBI Taxonomy" id="2838600"/>
    <lineage>
        <taxon>Bacteria</taxon>
        <taxon>Bacillati</taxon>
        <taxon>Bacillota</taxon>
        <taxon>Clostridia</taxon>
        <taxon>Lachnospirales</taxon>
        <taxon>Lachnospiraceae</taxon>
        <taxon>Fusicatenibacter</taxon>
    </lineage>
</organism>
<keyword evidence="9 12" id="KW-0961">Cell wall biogenesis/degradation</keyword>
<dbReference type="PANTHER" id="PTHR43783">
    <property type="entry name" value="UDP-N-ACETYLGLUCOSAMINE 1-CARBOXYVINYLTRANSFERASE"/>
    <property type="match status" value="1"/>
</dbReference>
<feature type="binding site" evidence="12">
    <location>
        <position position="92"/>
    </location>
    <ligand>
        <name>UDP-N-acetyl-alpha-D-glucosamine</name>
        <dbReference type="ChEBI" id="CHEBI:57705"/>
    </ligand>
</feature>
<comment type="caution">
    <text evidence="14">The sequence shown here is derived from an EMBL/GenBank/DDBJ whole genome shotgun (WGS) entry which is preliminary data.</text>
</comment>
<feature type="binding site" evidence="12">
    <location>
        <position position="305"/>
    </location>
    <ligand>
        <name>UDP-N-acetyl-alpha-D-glucosamine</name>
        <dbReference type="ChEBI" id="CHEBI:57705"/>
    </ligand>
</feature>
<accession>A0A9D1XE61</accession>
<dbReference type="CDD" id="cd01555">
    <property type="entry name" value="UdpNAET"/>
    <property type="match status" value="1"/>
</dbReference>
<evidence type="ECO:0000256" key="2">
    <source>
        <dbReference type="ARBA" id="ARBA00004752"/>
    </source>
</evidence>
<feature type="binding site" evidence="12">
    <location>
        <begin position="22"/>
        <end position="23"/>
    </location>
    <ligand>
        <name>phosphoenolpyruvate</name>
        <dbReference type="ChEBI" id="CHEBI:58702"/>
    </ligand>
</feature>
<evidence type="ECO:0000259" key="13">
    <source>
        <dbReference type="Pfam" id="PF00275"/>
    </source>
</evidence>
<dbReference type="GO" id="GO:0071555">
    <property type="term" value="P:cell wall organization"/>
    <property type="evidence" value="ECO:0007669"/>
    <property type="project" value="UniProtKB-KW"/>
</dbReference>
<dbReference type="GO" id="GO:0005737">
    <property type="term" value="C:cytoplasm"/>
    <property type="evidence" value="ECO:0007669"/>
    <property type="project" value="UniProtKB-SubCell"/>
</dbReference>
<keyword evidence="5 12" id="KW-0808">Transferase</keyword>
<dbReference type="InterPro" id="IPR050068">
    <property type="entry name" value="MurA_subfamily"/>
</dbReference>
<dbReference type="Proteomes" id="UP000886890">
    <property type="component" value="Unassembled WGS sequence"/>
</dbReference>
<evidence type="ECO:0000256" key="5">
    <source>
        <dbReference type="ARBA" id="ARBA00022679"/>
    </source>
</evidence>
<dbReference type="GO" id="GO:0051301">
    <property type="term" value="P:cell division"/>
    <property type="evidence" value="ECO:0007669"/>
    <property type="project" value="UniProtKB-KW"/>
</dbReference>
<keyword evidence="7 12" id="KW-0573">Peptidoglycan synthesis</keyword>
<dbReference type="HAMAP" id="MF_00111">
    <property type="entry name" value="MurA"/>
    <property type="match status" value="1"/>
</dbReference>
<dbReference type="EMBL" id="DXEK01000159">
    <property type="protein sequence ID" value="HIX77844.1"/>
    <property type="molecule type" value="Genomic_DNA"/>
</dbReference>
<dbReference type="PANTHER" id="PTHR43783:SF1">
    <property type="entry name" value="UDP-N-ACETYLGLUCOSAMINE 1-CARBOXYVINYLTRANSFERASE"/>
    <property type="match status" value="1"/>
</dbReference>
<dbReference type="NCBIfam" id="TIGR01072">
    <property type="entry name" value="murA"/>
    <property type="match status" value="1"/>
</dbReference>
<evidence type="ECO:0000256" key="3">
    <source>
        <dbReference type="ARBA" id="ARBA00022490"/>
    </source>
</evidence>
<evidence type="ECO:0000256" key="11">
    <source>
        <dbReference type="ARBA" id="ARBA00047527"/>
    </source>
</evidence>
<comment type="catalytic activity">
    <reaction evidence="11 12">
        <text>phosphoenolpyruvate + UDP-N-acetyl-alpha-D-glucosamine = UDP-N-acetyl-3-O-(1-carboxyvinyl)-alpha-D-glucosamine + phosphate</text>
        <dbReference type="Rhea" id="RHEA:18681"/>
        <dbReference type="ChEBI" id="CHEBI:43474"/>
        <dbReference type="ChEBI" id="CHEBI:57705"/>
        <dbReference type="ChEBI" id="CHEBI:58702"/>
        <dbReference type="ChEBI" id="CHEBI:68483"/>
        <dbReference type="EC" id="2.5.1.7"/>
    </reaction>
</comment>
<reference evidence="14" key="1">
    <citation type="journal article" date="2021" name="PeerJ">
        <title>Extensive microbial diversity within the chicken gut microbiome revealed by metagenomics and culture.</title>
        <authorList>
            <person name="Gilroy R."/>
            <person name="Ravi A."/>
            <person name="Getino M."/>
            <person name="Pursley I."/>
            <person name="Horton D.L."/>
            <person name="Alikhan N.F."/>
            <person name="Baker D."/>
            <person name="Gharbi K."/>
            <person name="Hall N."/>
            <person name="Watson M."/>
            <person name="Adriaenssens E.M."/>
            <person name="Foster-Nyarko E."/>
            <person name="Jarju S."/>
            <person name="Secka A."/>
            <person name="Antonio M."/>
            <person name="Oren A."/>
            <person name="Chaudhuri R.R."/>
            <person name="La Ragione R."/>
            <person name="Hildebrand F."/>
            <person name="Pallen M.J."/>
        </authorList>
    </citation>
    <scope>NUCLEOTIDE SEQUENCE</scope>
    <source>
        <strain evidence="14">CHK183-1962</strain>
    </source>
</reference>
<feature type="domain" description="Enolpyruvate transferase" evidence="13">
    <location>
        <begin position="7"/>
        <end position="405"/>
    </location>
</feature>
<comment type="subcellular location">
    <subcellularLocation>
        <location evidence="1 12">Cytoplasm</location>
    </subcellularLocation>
</comment>
<gene>
    <name evidence="12 14" type="primary">murA</name>
    <name evidence="14" type="ORF">H9734_09670</name>
</gene>
<keyword evidence="3 12" id="KW-0963">Cytoplasm</keyword>
<dbReference type="InterPro" id="IPR005750">
    <property type="entry name" value="UDP_GlcNAc_COvinyl_MurA"/>
</dbReference>
<sequence>MKKYQITGGLPLSGKIRIQGSKNAVLPMMAASVLQKETVELKGCPKISDVFCMEKMLQSLGAQTAWEGDTLQICCREISGELPETRLAGKLRSSILFLGSLLGRSGYGRIGSPGGCSIGRRPTDLHEMALRALGAGVTKTENGITAYAGKLSGNHIRFPKSSVGATENAILAAVCAEGTTVLSGCAREPEVQWLCRFLRRMGASVEGESRGCVIIRGQKRLHGCTFQVPPDRIAAGTWILAGAAVRGAVELDRVPVEELETVLKVYRKMGGQYRVSGDKLFTDSSRVGRAVPYVETESYPGFPTDLQSPLLAAAATLSGKTIVRETVFEDRFAAVRELRKMGARTQIRGPLIEMEKSRLRGAQVAAGDLRGGAALVIAALAAEGNTEVEQVQYIERGYERFPEQLQQLGARIRMIEE</sequence>
<feature type="active site" description="Proton donor" evidence="12">
    <location>
        <position position="116"/>
    </location>
</feature>
<comment type="similarity">
    <text evidence="10 12">Belongs to the EPSP synthase family. MurA subfamily.</text>
</comment>
<evidence type="ECO:0000256" key="1">
    <source>
        <dbReference type="ARBA" id="ARBA00004496"/>
    </source>
</evidence>
<reference evidence="14" key="2">
    <citation type="submission" date="2021-04" db="EMBL/GenBank/DDBJ databases">
        <authorList>
            <person name="Gilroy R."/>
        </authorList>
    </citation>
    <scope>NUCLEOTIDE SEQUENCE</scope>
    <source>
        <strain evidence="14">CHK183-1962</strain>
    </source>
</reference>
<evidence type="ECO:0000256" key="4">
    <source>
        <dbReference type="ARBA" id="ARBA00022618"/>
    </source>
</evidence>
<evidence type="ECO:0000313" key="14">
    <source>
        <dbReference type="EMBL" id="HIX77844.1"/>
    </source>
</evidence>
<dbReference type="InterPro" id="IPR036968">
    <property type="entry name" value="Enolpyruvate_Tfrase_sf"/>
</dbReference>
<dbReference type="GO" id="GO:0019277">
    <property type="term" value="P:UDP-N-acetylgalactosamine biosynthetic process"/>
    <property type="evidence" value="ECO:0007669"/>
    <property type="project" value="InterPro"/>
</dbReference>
<feature type="modified residue" description="2-(S-cysteinyl)pyruvic acid O-phosphothioketal" evidence="12">
    <location>
        <position position="116"/>
    </location>
</feature>
<proteinExistence type="inferred from homology"/>
<evidence type="ECO:0000313" key="15">
    <source>
        <dbReference type="Proteomes" id="UP000886890"/>
    </source>
</evidence>
<comment type="caution">
    <text evidence="12">Lacks conserved residue(s) required for the propagation of feature annotation.</text>
</comment>
<dbReference type="Gene3D" id="3.65.10.10">
    <property type="entry name" value="Enolpyruvate transferase domain"/>
    <property type="match status" value="2"/>
</dbReference>
<dbReference type="GO" id="GO:0009252">
    <property type="term" value="P:peptidoglycan biosynthetic process"/>
    <property type="evidence" value="ECO:0007669"/>
    <property type="project" value="UniProtKB-UniRule"/>
</dbReference>
<dbReference type="GO" id="GO:0008760">
    <property type="term" value="F:UDP-N-acetylglucosamine 1-carboxyvinyltransferase activity"/>
    <property type="evidence" value="ECO:0007669"/>
    <property type="project" value="UniProtKB-UniRule"/>
</dbReference>
<dbReference type="InterPro" id="IPR013792">
    <property type="entry name" value="RNA3'P_cycl/enolpyr_Trfase_a/b"/>
</dbReference>